<reference evidence="2 3" key="1">
    <citation type="submission" date="2017-09" db="EMBL/GenBank/DDBJ databases">
        <title>Large-scale bioinformatics analysis of Bacillus genomes uncovers conserved roles of natural products in bacterial physiology.</title>
        <authorList>
            <consortium name="Agbiome Team Llc"/>
            <person name="Bleich R.M."/>
            <person name="Grubbs K.J."/>
            <person name="Santa Maria K.C."/>
            <person name="Allen S.E."/>
            <person name="Farag S."/>
            <person name="Shank E.A."/>
            <person name="Bowers A."/>
        </authorList>
    </citation>
    <scope>NUCLEOTIDE SEQUENCE [LARGE SCALE GENOMIC DNA]</scope>
    <source>
        <strain evidence="2 3">AFS094940</strain>
    </source>
</reference>
<keyword evidence="1" id="KW-1133">Transmembrane helix</keyword>
<dbReference type="EMBL" id="NVMD01000002">
    <property type="protein sequence ID" value="PED16403.1"/>
    <property type="molecule type" value="Genomic_DNA"/>
</dbReference>
<name>A0A9X6U5E7_BACTU</name>
<gene>
    <name evidence="2" type="ORF">CON01_00705</name>
</gene>
<sequence>MKLFKERLIEIYHHVLITLIILVIVGIPAAILIYLMKWIGEPVAEFILGGIIVLASMYYVCKFVYWLLIEPFIKKGDAT</sequence>
<dbReference type="AlphaFoldDB" id="A0A9X6U5E7"/>
<comment type="caution">
    <text evidence="2">The sequence shown here is derived from an EMBL/GenBank/DDBJ whole genome shotgun (WGS) entry which is preliminary data.</text>
</comment>
<evidence type="ECO:0000313" key="2">
    <source>
        <dbReference type="EMBL" id="PED16403.1"/>
    </source>
</evidence>
<keyword evidence="1" id="KW-0472">Membrane</keyword>
<evidence type="ECO:0000256" key="1">
    <source>
        <dbReference type="SAM" id="Phobius"/>
    </source>
</evidence>
<accession>A0A9X6U5E7</accession>
<dbReference type="Proteomes" id="UP000220127">
    <property type="component" value="Unassembled WGS sequence"/>
</dbReference>
<keyword evidence="1" id="KW-0812">Transmembrane</keyword>
<dbReference type="RefSeq" id="WP_097877034.1">
    <property type="nucleotide sequence ID" value="NZ_JAUORE010000003.1"/>
</dbReference>
<feature type="transmembrane region" description="Helical" evidence="1">
    <location>
        <begin position="12"/>
        <end position="34"/>
    </location>
</feature>
<proteinExistence type="predicted"/>
<evidence type="ECO:0000313" key="3">
    <source>
        <dbReference type="Proteomes" id="UP000220127"/>
    </source>
</evidence>
<protein>
    <submittedName>
        <fullName evidence="2">Uncharacterized protein</fullName>
    </submittedName>
</protein>
<feature type="transmembrane region" description="Helical" evidence="1">
    <location>
        <begin position="46"/>
        <end position="68"/>
    </location>
</feature>
<organism evidence="2 3">
    <name type="scientific">Bacillus thuringiensis</name>
    <dbReference type="NCBI Taxonomy" id="1428"/>
    <lineage>
        <taxon>Bacteria</taxon>
        <taxon>Bacillati</taxon>
        <taxon>Bacillota</taxon>
        <taxon>Bacilli</taxon>
        <taxon>Bacillales</taxon>
        <taxon>Bacillaceae</taxon>
        <taxon>Bacillus</taxon>
        <taxon>Bacillus cereus group</taxon>
    </lineage>
</organism>